<feature type="domain" description="C2H2-type" evidence="7">
    <location>
        <begin position="470"/>
        <end position="497"/>
    </location>
</feature>
<keyword evidence="4" id="KW-0862">Zinc</keyword>
<dbReference type="InterPro" id="IPR036236">
    <property type="entry name" value="Znf_C2H2_sf"/>
</dbReference>
<dbReference type="GO" id="GO:0005634">
    <property type="term" value="C:nucleus"/>
    <property type="evidence" value="ECO:0007669"/>
    <property type="project" value="TreeGrafter"/>
</dbReference>
<evidence type="ECO:0000256" key="3">
    <source>
        <dbReference type="ARBA" id="ARBA00022771"/>
    </source>
</evidence>
<dbReference type="AlphaFoldDB" id="A0A6A7G057"/>
<feature type="compositionally biased region" description="Low complexity" evidence="6">
    <location>
        <begin position="521"/>
        <end position="531"/>
    </location>
</feature>
<organism evidence="8">
    <name type="scientific">Hirondellea gigas</name>
    <dbReference type="NCBI Taxonomy" id="1518452"/>
    <lineage>
        <taxon>Eukaryota</taxon>
        <taxon>Metazoa</taxon>
        <taxon>Ecdysozoa</taxon>
        <taxon>Arthropoda</taxon>
        <taxon>Crustacea</taxon>
        <taxon>Multicrustacea</taxon>
        <taxon>Malacostraca</taxon>
        <taxon>Eumalacostraca</taxon>
        <taxon>Peracarida</taxon>
        <taxon>Amphipoda</taxon>
        <taxon>Amphilochidea</taxon>
        <taxon>Lysianassida</taxon>
        <taxon>Lysianassidira</taxon>
        <taxon>Lysianassoidea</taxon>
        <taxon>Lysianassidae</taxon>
        <taxon>Hirondellea</taxon>
    </lineage>
</organism>
<dbReference type="SUPFAM" id="SSF57667">
    <property type="entry name" value="beta-beta-alpha zinc fingers"/>
    <property type="match status" value="2"/>
</dbReference>
<keyword evidence="1" id="KW-0479">Metal-binding</keyword>
<accession>A0A6A7G057</accession>
<dbReference type="FunFam" id="3.30.160.60:FF:000112">
    <property type="entry name" value="Mds1 and evi1 complex locus protein"/>
    <property type="match status" value="1"/>
</dbReference>
<dbReference type="GO" id="GO:0008270">
    <property type="term" value="F:zinc ion binding"/>
    <property type="evidence" value="ECO:0007669"/>
    <property type="project" value="UniProtKB-KW"/>
</dbReference>
<keyword evidence="2" id="KW-0677">Repeat</keyword>
<dbReference type="FunFam" id="3.30.160.60:FF:000929">
    <property type="entry name" value="Uncharacterized protein, isoform B"/>
    <property type="match status" value="1"/>
</dbReference>
<reference evidence="8" key="1">
    <citation type="submission" date="2017-11" db="EMBL/GenBank/DDBJ databases">
        <title>The sensing device of the deep-sea amphipod.</title>
        <authorList>
            <person name="Kobayashi H."/>
            <person name="Nagahama T."/>
            <person name="Arai W."/>
            <person name="Sasagawa Y."/>
            <person name="Umeda M."/>
            <person name="Hayashi T."/>
            <person name="Nikaido I."/>
            <person name="Watanabe H."/>
            <person name="Oguri K."/>
            <person name="Kitazato H."/>
            <person name="Fujioka K."/>
            <person name="Kido Y."/>
            <person name="Takami H."/>
        </authorList>
    </citation>
    <scope>NUCLEOTIDE SEQUENCE</scope>
    <source>
        <tissue evidence="8">Whole body</tissue>
    </source>
</reference>
<feature type="region of interest" description="Disordered" evidence="6">
    <location>
        <begin position="1"/>
        <end position="28"/>
    </location>
</feature>
<evidence type="ECO:0000259" key="7">
    <source>
        <dbReference type="PROSITE" id="PS50157"/>
    </source>
</evidence>
<name>A0A6A7G057_9CRUS</name>
<protein>
    <submittedName>
        <fullName evidence="8">Early growth response protein 1-B-like</fullName>
    </submittedName>
</protein>
<dbReference type="EMBL" id="IACT01004957">
    <property type="protein sequence ID" value="LAC24130.1"/>
    <property type="molecule type" value="mRNA"/>
</dbReference>
<feature type="compositionally biased region" description="Acidic residues" evidence="6">
    <location>
        <begin position="536"/>
        <end position="556"/>
    </location>
</feature>
<dbReference type="PROSITE" id="PS00028">
    <property type="entry name" value="ZINC_FINGER_C2H2_1"/>
    <property type="match status" value="3"/>
</dbReference>
<dbReference type="Pfam" id="PF00096">
    <property type="entry name" value="zf-C2H2"/>
    <property type="match status" value="3"/>
</dbReference>
<keyword evidence="3 5" id="KW-0863">Zinc-finger</keyword>
<evidence type="ECO:0000256" key="5">
    <source>
        <dbReference type="PROSITE-ProRule" id="PRU00042"/>
    </source>
</evidence>
<evidence type="ECO:0000256" key="6">
    <source>
        <dbReference type="SAM" id="MobiDB-lite"/>
    </source>
</evidence>
<evidence type="ECO:0000256" key="2">
    <source>
        <dbReference type="ARBA" id="ARBA00022737"/>
    </source>
</evidence>
<evidence type="ECO:0000313" key="8">
    <source>
        <dbReference type="EMBL" id="LAC24130.1"/>
    </source>
</evidence>
<dbReference type="InterPro" id="IPR050688">
    <property type="entry name" value="Zinc_finger/UBP_domain"/>
</dbReference>
<proteinExistence type="evidence at transcript level"/>
<sequence length="599" mass="66264">MLLSDTSRSVTMPAASPPCPGSTMTSYLHSSSDQRAHFPSAMYPRYSPQPPVKLPYTHLAAALTRQPSPSMQRSSLQVVWNPTDRVDNTIIVTTQTHPLLNSPKPASTCPDFRIPYLNIPAKPHDAAPSRELASHNADVPFDLSTHNRDATISPAALPLDLSDAQQPLDLRMDHKKRPFVEDENRNIIDRRYSPEPKNPRPESHGVTIELIKKAPISPHTCPTSTTVIIPQHIKSTEQGTTKLSLSITTTLSKDQKELNTSLPNSPVYPSILQSSTQNVPNQTSERVAVSTSLSSPSSLQRSQPIPITVVSPVICPKPLRPSIVNVPNTHFIRENHSKPAPPLSGPPHLIGIRPNVYQFSHPPPNVCQRSPRPSNQNHIHSVLYQALPEKSTRIISSADVSSGPPHSRPRERYSCKFCGKVFPRSANLTRHLRTHTGEQPYKCKFCERSFSISSNLQRHVRNIHNKEKPYKCPLCERAFGQQTNLDRHMKKHESDGPTILDGSPRRYRIRASSPKMPNSQTPTPSTSSTPPVESPPPDDDEDDDEYIDVEEEEEEAPEKGEEQISMAVTIQPAAIVPPAAMEVESSKTATSPQISVLAS</sequence>
<dbReference type="FunFam" id="3.30.160.60:FF:000159">
    <property type="entry name" value="Mds1 and evi1 complex locus protein"/>
    <property type="match status" value="1"/>
</dbReference>
<dbReference type="SMART" id="SM00355">
    <property type="entry name" value="ZnF_C2H2"/>
    <property type="match status" value="3"/>
</dbReference>
<evidence type="ECO:0000256" key="4">
    <source>
        <dbReference type="ARBA" id="ARBA00022833"/>
    </source>
</evidence>
<dbReference type="PANTHER" id="PTHR24403:SF67">
    <property type="entry name" value="FI01116P-RELATED"/>
    <property type="match status" value="1"/>
</dbReference>
<feature type="domain" description="C2H2-type" evidence="7">
    <location>
        <begin position="441"/>
        <end position="469"/>
    </location>
</feature>
<dbReference type="Gene3D" id="3.30.160.60">
    <property type="entry name" value="Classic Zinc Finger"/>
    <property type="match status" value="3"/>
</dbReference>
<dbReference type="PROSITE" id="PS50157">
    <property type="entry name" value="ZINC_FINGER_C2H2_2"/>
    <property type="match status" value="3"/>
</dbReference>
<evidence type="ECO:0000256" key="1">
    <source>
        <dbReference type="ARBA" id="ARBA00022723"/>
    </source>
</evidence>
<feature type="region of interest" description="Disordered" evidence="6">
    <location>
        <begin position="487"/>
        <end position="571"/>
    </location>
</feature>
<feature type="compositionally biased region" description="Polar residues" evidence="6">
    <location>
        <begin position="1"/>
        <end position="10"/>
    </location>
</feature>
<dbReference type="InterPro" id="IPR013087">
    <property type="entry name" value="Znf_C2H2_type"/>
</dbReference>
<dbReference type="PANTHER" id="PTHR24403">
    <property type="entry name" value="ZINC FINGER PROTEIN"/>
    <property type="match status" value="1"/>
</dbReference>
<dbReference type="GO" id="GO:0045944">
    <property type="term" value="P:positive regulation of transcription by RNA polymerase II"/>
    <property type="evidence" value="ECO:0007669"/>
    <property type="project" value="TreeGrafter"/>
</dbReference>
<feature type="domain" description="C2H2-type" evidence="7">
    <location>
        <begin position="413"/>
        <end position="440"/>
    </location>
</feature>